<evidence type="ECO:0000313" key="4">
    <source>
        <dbReference type="EMBL" id="PRP84075.1"/>
    </source>
</evidence>
<reference evidence="4 5" key="1">
    <citation type="journal article" date="2018" name="Genome Biol. Evol.">
        <title>Multiple Roots of Fruiting Body Formation in Amoebozoa.</title>
        <authorList>
            <person name="Hillmann F."/>
            <person name="Forbes G."/>
            <person name="Novohradska S."/>
            <person name="Ferling I."/>
            <person name="Riege K."/>
            <person name="Groth M."/>
            <person name="Westermann M."/>
            <person name="Marz M."/>
            <person name="Spaller T."/>
            <person name="Winckler T."/>
            <person name="Schaap P."/>
            <person name="Glockner G."/>
        </authorList>
    </citation>
    <scope>NUCLEOTIDE SEQUENCE [LARGE SCALE GENOMIC DNA]</scope>
    <source>
        <strain evidence="4 5">Jena</strain>
    </source>
</reference>
<keyword evidence="3" id="KW-0539">Nucleus</keyword>
<organism evidence="4 5">
    <name type="scientific">Planoprotostelium fungivorum</name>
    <dbReference type="NCBI Taxonomy" id="1890364"/>
    <lineage>
        <taxon>Eukaryota</taxon>
        <taxon>Amoebozoa</taxon>
        <taxon>Evosea</taxon>
        <taxon>Variosea</taxon>
        <taxon>Cavosteliida</taxon>
        <taxon>Cavosteliaceae</taxon>
        <taxon>Planoprotostelium</taxon>
    </lineage>
</organism>
<dbReference type="PANTHER" id="PTHR19411">
    <property type="entry name" value="PROTEIN BUD31-RELATED"/>
    <property type="match status" value="1"/>
</dbReference>
<gene>
    <name evidence="4" type="ORF">PROFUN_04066</name>
</gene>
<protein>
    <submittedName>
        <fullName evidence="4">Uncharacterized protein</fullName>
    </submittedName>
</protein>
<evidence type="ECO:0000256" key="1">
    <source>
        <dbReference type="ARBA" id="ARBA00004123"/>
    </source>
</evidence>
<dbReference type="Pfam" id="PF01125">
    <property type="entry name" value="BUD31"/>
    <property type="match status" value="1"/>
</dbReference>
<dbReference type="OrthoDB" id="277109at2759"/>
<dbReference type="STRING" id="1890364.A0A2P6NJD9"/>
<dbReference type="PRINTS" id="PR00322">
    <property type="entry name" value="G10"/>
</dbReference>
<proteinExistence type="inferred from homology"/>
<dbReference type="PROSITE" id="PS00997">
    <property type="entry name" value="G10_1"/>
    <property type="match status" value="1"/>
</dbReference>
<keyword evidence="5" id="KW-1185">Reference proteome</keyword>
<evidence type="ECO:0000313" key="5">
    <source>
        <dbReference type="Proteomes" id="UP000241769"/>
    </source>
</evidence>
<dbReference type="GO" id="GO:0000398">
    <property type="term" value="P:mRNA splicing, via spliceosome"/>
    <property type="evidence" value="ECO:0007669"/>
    <property type="project" value="TreeGrafter"/>
</dbReference>
<dbReference type="EMBL" id="MDYQ01000069">
    <property type="protein sequence ID" value="PRP84075.1"/>
    <property type="molecule type" value="Genomic_DNA"/>
</dbReference>
<dbReference type="PROSITE" id="PS00998">
    <property type="entry name" value="G10_2"/>
    <property type="match status" value="1"/>
</dbReference>
<accession>A0A2P6NJD9</accession>
<dbReference type="InParanoid" id="A0A2P6NJD9"/>
<evidence type="ECO:0000256" key="3">
    <source>
        <dbReference type="ARBA" id="ARBA00023242"/>
    </source>
</evidence>
<comment type="caution">
    <text evidence="4">The sequence shown here is derived from an EMBL/GenBank/DDBJ whole genome shotgun (WGS) entry which is preliminary data.</text>
</comment>
<evidence type="ECO:0000256" key="2">
    <source>
        <dbReference type="ARBA" id="ARBA00005287"/>
    </source>
</evidence>
<sequence>MPKVKTSRTKYPEGWDDIEPTLTEFTQKMKDAENEPHEGKRKAESVWPILRLHHQRTRYVYEAFYKKQMISRELYDFCLSEGYADSSLIAKWKKAGYEKLCCIRCMQLKDHNFGSTCICRVPKKDLEKGKIIECTHCGCKGCASWFGFGAVATKKTSNNYF</sequence>
<comment type="subcellular location">
    <subcellularLocation>
        <location evidence="1">Nucleus</location>
    </subcellularLocation>
</comment>
<dbReference type="GO" id="GO:0005681">
    <property type="term" value="C:spliceosomal complex"/>
    <property type="evidence" value="ECO:0007669"/>
    <property type="project" value="TreeGrafter"/>
</dbReference>
<name>A0A2P6NJD9_9EUKA</name>
<dbReference type="InterPro" id="IPR001748">
    <property type="entry name" value="BUD31"/>
</dbReference>
<dbReference type="InterPro" id="IPR018230">
    <property type="entry name" value="BUD31/G10-rel_CS"/>
</dbReference>
<dbReference type="Proteomes" id="UP000241769">
    <property type="component" value="Unassembled WGS sequence"/>
</dbReference>
<dbReference type="PANTHER" id="PTHR19411:SF0">
    <property type="entry name" value="PROTEIN BUD31 HOMOLOG"/>
    <property type="match status" value="1"/>
</dbReference>
<dbReference type="FunCoup" id="A0A2P6NJD9">
    <property type="interactions" value="716"/>
</dbReference>
<dbReference type="AlphaFoldDB" id="A0A2P6NJD9"/>
<comment type="similarity">
    <text evidence="2">Belongs to the BUD31 (G10) family.</text>
</comment>